<accession>A0A3B5M8W4</accession>
<name>A0A3B5M8W4_9TELE</name>
<reference evidence="2" key="2">
    <citation type="submission" date="2025-09" db="UniProtKB">
        <authorList>
            <consortium name="Ensembl"/>
        </authorList>
    </citation>
    <scope>IDENTIFICATION</scope>
</reference>
<proteinExistence type="predicted"/>
<dbReference type="AlphaFoldDB" id="A0A3B5M8W4"/>
<organism evidence="2 3">
    <name type="scientific">Xiphophorus couchianus</name>
    <name type="common">Monterrey platyfish</name>
    <dbReference type="NCBI Taxonomy" id="32473"/>
    <lineage>
        <taxon>Eukaryota</taxon>
        <taxon>Metazoa</taxon>
        <taxon>Chordata</taxon>
        <taxon>Craniata</taxon>
        <taxon>Vertebrata</taxon>
        <taxon>Euteleostomi</taxon>
        <taxon>Actinopterygii</taxon>
        <taxon>Neopterygii</taxon>
        <taxon>Teleostei</taxon>
        <taxon>Neoteleostei</taxon>
        <taxon>Acanthomorphata</taxon>
        <taxon>Ovalentaria</taxon>
        <taxon>Atherinomorphae</taxon>
        <taxon>Cyprinodontiformes</taxon>
        <taxon>Poeciliidae</taxon>
        <taxon>Poeciliinae</taxon>
        <taxon>Xiphophorus</taxon>
    </lineage>
</organism>
<protein>
    <submittedName>
        <fullName evidence="2">Uncharacterized protein</fullName>
    </submittedName>
</protein>
<reference evidence="2" key="1">
    <citation type="submission" date="2025-08" db="UniProtKB">
        <authorList>
            <consortium name="Ensembl"/>
        </authorList>
    </citation>
    <scope>IDENTIFICATION</scope>
</reference>
<evidence type="ECO:0000256" key="1">
    <source>
        <dbReference type="SAM" id="MobiDB-lite"/>
    </source>
</evidence>
<keyword evidence="3" id="KW-1185">Reference proteome</keyword>
<evidence type="ECO:0000313" key="2">
    <source>
        <dbReference type="Ensembl" id="ENSXCOP00000020738.1"/>
    </source>
</evidence>
<evidence type="ECO:0000313" key="3">
    <source>
        <dbReference type="Proteomes" id="UP000261380"/>
    </source>
</evidence>
<feature type="compositionally biased region" description="Basic and acidic residues" evidence="1">
    <location>
        <begin position="19"/>
        <end position="28"/>
    </location>
</feature>
<feature type="region of interest" description="Disordered" evidence="1">
    <location>
        <begin position="19"/>
        <end position="71"/>
    </location>
</feature>
<sequence length="116" mass="12961">MLTGKWVVREREELWQRLTEPRTRDGPRNHTCARCAVKDSARAPTSSPTAESTTATGLSAAPAVSSPSSAGWTYSATMRHSAAMERLPLKYCDKTVHIVHPHKELYSMFFFYLMSG</sequence>
<feature type="compositionally biased region" description="Low complexity" evidence="1">
    <location>
        <begin position="42"/>
        <end position="70"/>
    </location>
</feature>
<dbReference type="GeneTree" id="ENSGT00940000178069"/>
<dbReference type="Ensembl" id="ENSXCOT00000020991.1">
    <property type="protein sequence ID" value="ENSXCOP00000020738.1"/>
    <property type="gene ID" value="ENSXCOG00000015546.1"/>
</dbReference>
<dbReference type="Proteomes" id="UP000261380">
    <property type="component" value="Unplaced"/>
</dbReference>